<dbReference type="InterPro" id="IPR027417">
    <property type="entry name" value="P-loop_NTPase"/>
</dbReference>
<dbReference type="SUPFAM" id="SSF52540">
    <property type="entry name" value="P-loop containing nucleoside triphosphate hydrolases"/>
    <property type="match status" value="1"/>
</dbReference>
<feature type="transmembrane region" description="Helical" evidence="2">
    <location>
        <begin position="32"/>
        <end position="56"/>
    </location>
</feature>
<evidence type="ECO:0000256" key="2">
    <source>
        <dbReference type="SAM" id="Phobius"/>
    </source>
</evidence>
<proteinExistence type="predicted"/>
<keyword evidence="4" id="KW-1185">Reference proteome</keyword>
<dbReference type="AlphaFoldDB" id="A0AAD7GAA2"/>
<keyword evidence="2" id="KW-0472">Membrane</keyword>
<name>A0AAD7GAA2_MYCRO</name>
<comment type="caution">
    <text evidence="3">The sequence shown here is derived from an EMBL/GenBank/DDBJ whole genome shotgun (WGS) entry which is preliminary data.</text>
</comment>
<keyword evidence="2" id="KW-0812">Transmembrane</keyword>
<accession>A0AAD7GAA2</accession>
<feature type="region of interest" description="Disordered" evidence="1">
    <location>
        <begin position="1"/>
        <end position="20"/>
    </location>
</feature>
<keyword evidence="2" id="KW-1133">Transmembrane helix</keyword>
<sequence length="167" mass="18239">MTTGIPGRDRTEMFRGARGRQGPQHEHIVQPYVAHCLILASGPYIILLVLDGIDLVAITPTGSGKTGYLFLTILVMIAIAKTPSLCPVVKFPKDPAIVVVCPTNSIEQQMVLLYTCHHIFHLLIRFLGRDMTKLGVAALTFHGLMEGDLAGNPYEGLTRVAIDTLVY</sequence>
<evidence type="ECO:0008006" key="5">
    <source>
        <dbReference type="Google" id="ProtNLM"/>
    </source>
</evidence>
<dbReference type="EMBL" id="JARKIE010000109">
    <property type="protein sequence ID" value="KAJ7683334.1"/>
    <property type="molecule type" value="Genomic_DNA"/>
</dbReference>
<evidence type="ECO:0000256" key="1">
    <source>
        <dbReference type="SAM" id="MobiDB-lite"/>
    </source>
</evidence>
<reference evidence="3" key="1">
    <citation type="submission" date="2023-03" db="EMBL/GenBank/DDBJ databases">
        <title>Massive genome expansion in bonnet fungi (Mycena s.s.) driven by repeated elements and novel gene families across ecological guilds.</title>
        <authorList>
            <consortium name="Lawrence Berkeley National Laboratory"/>
            <person name="Harder C.B."/>
            <person name="Miyauchi S."/>
            <person name="Viragh M."/>
            <person name="Kuo A."/>
            <person name="Thoen E."/>
            <person name="Andreopoulos B."/>
            <person name="Lu D."/>
            <person name="Skrede I."/>
            <person name="Drula E."/>
            <person name="Henrissat B."/>
            <person name="Morin E."/>
            <person name="Kohler A."/>
            <person name="Barry K."/>
            <person name="LaButti K."/>
            <person name="Morin E."/>
            <person name="Salamov A."/>
            <person name="Lipzen A."/>
            <person name="Mereny Z."/>
            <person name="Hegedus B."/>
            <person name="Baldrian P."/>
            <person name="Stursova M."/>
            <person name="Weitz H."/>
            <person name="Taylor A."/>
            <person name="Grigoriev I.V."/>
            <person name="Nagy L.G."/>
            <person name="Martin F."/>
            <person name="Kauserud H."/>
        </authorList>
    </citation>
    <scope>NUCLEOTIDE SEQUENCE</scope>
    <source>
        <strain evidence="3">CBHHK067</strain>
    </source>
</reference>
<dbReference type="Proteomes" id="UP001221757">
    <property type="component" value="Unassembled WGS sequence"/>
</dbReference>
<gene>
    <name evidence="3" type="ORF">B0H17DRAFT_1137824</name>
</gene>
<evidence type="ECO:0000313" key="4">
    <source>
        <dbReference type="Proteomes" id="UP001221757"/>
    </source>
</evidence>
<evidence type="ECO:0000313" key="3">
    <source>
        <dbReference type="EMBL" id="KAJ7683334.1"/>
    </source>
</evidence>
<dbReference type="Gene3D" id="3.40.50.300">
    <property type="entry name" value="P-loop containing nucleotide triphosphate hydrolases"/>
    <property type="match status" value="1"/>
</dbReference>
<protein>
    <recommendedName>
        <fullName evidence="5">DEAD/DEAH box helicase domain-containing protein</fullName>
    </recommendedName>
</protein>
<organism evidence="3 4">
    <name type="scientific">Mycena rosella</name>
    <name type="common">Pink bonnet</name>
    <name type="synonym">Agaricus rosellus</name>
    <dbReference type="NCBI Taxonomy" id="1033263"/>
    <lineage>
        <taxon>Eukaryota</taxon>
        <taxon>Fungi</taxon>
        <taxon>Dikarya</taxon>
        <taxon>Basidiomycota</taxon>
        <taxon>Agaricomycotina</taxon>
        <taxon>Agaricomycetes</taxon>
        <taxon>Agaricomycetidae</taxon>
        <taxon>Agaricales</taxon>
        <taxon>Marasmiineae</taxon>
        <taxon>Mycenaceae</taxon>
        <taxon>Mycena</taxon>
    </lineage>
</organism>